<comment type="caution">
    <text evidence="2">The sequence shown here is derived from an EMBL/GenBank/DDBJ whole genome shotgun (WGS) entry which is preliminary data.</text>
</comment>
<evidence type="ECO:0000313" key="2">
    <source>
        <dbReference type="EMBL" id="KIA94116.1"/>
    </source>
</evidence>
<dbReference type="PROSITE" id="PS51257">
    <property type="entry name" value="PROKAR_LIPOPROTEIN"/>
    <property type="match status" value="1"/>
</dbReference>
<feature type="domain" description="DUF5018" evidence="1">
    <location>
        <begin position="103"/>
        <end position="142"/>
    </location>
</feature>
<organism evidence="2 3">
    <name type="scientific">Pedobacter kyungheensis</name>
    <dbReference type="NCBI Taxonomy" id="1069985"/>
    <lineage>
        <taxon>Bacteria</taxon>
        <taxon>Pseudomonadati</taxon>
        <taxon>Bacteroidota</taxon>
        <taxon>Sphingobacteriia</taxon>
        <taxon>Sphingobacteriales</taxon>
        <taxon>Sphingobacteriaceae</taxon>
        <taxon>Pedobacter</taxon>
    </lineage>
</organism>
<dbReference type="InterPro" id="IPR054460">
    <property type="entry name" value="DUF5018-rel"/>
</dbReference>
<accession>A0A0C1D9S0</accession>
<protein>
    <recommendedName>
        <fullName evidence="1">DUF5018 domain-containing protein</fullName>
    </recommendedName>
</protein>
<evidence type="ECO:0000313" key="3">
    <source>
        <dbReference type="Proteomes" id="UP000031246"/>
    </source>
</evidence>
<dbReference type="Gene3D" id="2.60.40.4120">
    <property type="match status" value="1"/>
</dbReference>
<name>A0A0C1D9S0_9SPHI</name>
<dbReference type="AlphaFoldDB" id="A0A0C1D9S0"/>
<proteinExistence type="predicted"/>
<sequence length="148" mass="16017">MKANKWIIILLFIFSISTTACLKPRVGLDDTVWGDQAYITGVVLFKYTVVTNQLGYADPVSGYQNTGITTPTNVVDKNNAMVTIVAAKGTDLTKMGIRFTHFAQKIEPVDGAPAAGVIADFSKGKFIYRVTSANGVVRDWTIILSVAP</sequence>
<dbReference type="Pfam" id="PF22243">
    <property type="entry name" value="DUF5018-rel"/>
    <property type="match status" value="1"/>
</dbReference>
<dbReference type="OrthoDB" id="760804at2"/>
<dbReference type="RefSeq" id="WP_039475701.1">
    <property type="nucleotide sequence ID" value="NZ_JSYN01000011.1"/>
</dbReference>
<dbReference type="EMBL" id="JSYN01000011">
    <property type="protein sequence ID" value="KIA94116.1"/>
    <property type="molecule type" value="Genomic_DNA"/>
</dbReference>
<keyword evidence="3" id="KW-1185">Reference proteome</keyword>
<reference evidence="2 3" key="1">
    <citation type="submission" date="2014-10" db="EMBL/GenBank/DDBJ databases">
        <title>Pedobacter Kyungheensis.</title>
        <authorList>
            <person name="Anderson B.M."/>
            <person name="Newman J.D."/>
        </authorList>
    </citation>
    <scope>NUCLEOTIDE SEQUENCE [LARGE SCALE GENOMIC DNA]</scope>
    <source>
        <strain evidence="2 3">KACC 16221</strain>
    </source>
</reference>
<gene>
    <name evidence="2" type="ORF">OC25_11035</name>
</gene>
<evidence type="ECO:0000259" key="1">
    <source>
        <dbReference type="Pfam" id="PF22243"/>
    </source>
</evidence>
<dbReference type="Proteomes" id="UP000031246">
    <property type="component" value="Unassembled WGS sequence"/>
</dbReference>